<keyword evidence="4" id="KW-1185">Reference proteome</keyword>
<dbReference type="EMBL" id="WJEC01000087">
    <property type="protein sequence ID" value="KAF7485930.1"/>
    <property type="molecule type" value="Genomic_DNA"/>
</dbReference>
<sequence length="72" mass="7986">MKVPVWTPSSYHAACGALPSARVEALKDTRVHSISNDKPRRNKKTDPQNSLEKKDVVTESVNSSENVVHSKE</sequence>
<gene>
    <name evidence="2" type="ORF">GHT09_002318</name>
    <name evidence="3" type="ORF">MONAX_5E040746</name>
</gene>
<dbReference type="AlphaFoldDB" id="A0A5E4BES6"/>
<accession>A0A5E4BES6</accession>
<protein>
    <submittedName>
        <fullName evidence="3">Uncharacterized protein</fullName>
    </submittedName>
</protein>
<feature type="compositionally biased region" description="Low complexity" evidence="1">
    <location>
        <begin position="58"/>
        <end position="72"/>
    </location>
</feature>
<dbReference type="Proteomes" id="UP000335636">
    <property type="component" value="Unassembled WGS sequence"/>
</dbReference>
<dbReference type="Proteomes" id="UP000662637">
    <property type="component" value="Unassembled WGS sequence"/>
</dbReference>
<evidence type="ECO:0000313" key="3">
    <source>
        <dbReference type="EMBL" id="VTJ67411.1"/>
    </source>
</evidence>
<evidence type="ECO:0000256" key="1">
    <source>
        <dbReference type="SAM" id="MobiDB-lite"/>
    </source>
</evidence>
<proteinExistence type="predicted"/>
<organism evidence="3 4">
    <name type="scientific">Marmota monax</name>
    <name type="common">Woodchuck</name>
    <dbReference type="NCBI Taxonomy" id="9995"/>
    <lineage>
        <taxon>Eukaryota</taxon>
        <taxon>Metazoa</taxon>
        <taxon>Chordata</taxon>
        <taxon>Craniata</taxon>
        <taxon>Vertebrata</taxon>
        <taxon>Euteleostomi</taxon>
        <taxon>Mammalia</taxon>
        <taxon>Eutheria</taxon>
        <taxon>Euarchontoglires</taxon>
        <taxon>Glires</taxon>
        <taxon>Rodentia</taxon>
        <taxon>Sciuromorpha</taxon>
        <taxon>Sciuridae</taxon>
        <taxon>Xerinae</taxon>
        <taxon>Marmotini</taxon>
        <taxon>Marmota</taxon>
    </lineage>
</organism>
<evidence type="ECO:0000313" key="4">
    <source>
        <dbReference type="Proteomes" id="UP000335636"/>
    </source>
</evidence>
<feature type="region of interest" description="Disordered" evidence="1">
    <location>
        <begin position="30"/>
        <end position="72"/>
    </location>
</feature>
<name>A0A5E4BES6_MARMO</name>
<reference evidence="3 4" key="1">
    <citation type="submission" date="2019-04" db="EMBL/GenBank/DDBJ databases">
        <authorList>
            <person name="Alioto T."/>
            <person name="Alioto T."/>
        </authorList>
    </citation>
    <scope>NUCLEOTIDE SEQUENCE [LARGE SCALE GENOMIC DNA]</scope>
</reference>
<feature type="compositionally biased region" description="Basic and acidic residues" evidence="1">
    <location>
        <begin position="30"/>
        <end position="39"/>
    </location>
</feature>
<evidence type="ECO:0000313" key="2">
    <source>
        <dbReference type="EMBL" id="KAF7485930.1"/>
    </source>
</evidence>
<reference evidence="2" key="2">
    <citation type="submission" date="2020-08" db="EMBL/GenBank/DDBJ databases">
        <authorList>
            <person name="Shumante A."/>
            <person name="Zimin A.V."/>
            <person name="Puiu D."/>
            <person name="Salzberg S.L."/>
        </authorList>
    </citation>
    <scope>NUCLEOTIDE SEQUENCE</scope>
    <source>
        <strain evidence="2">WC2-LM</strain>
        <tissue evidence="2">Liver</tissue>
    </source>
</reference>
<dbReference type="EMBL" id="CABDUW010000380">
    <property type="protein sequence ID" value="VTJ67411.1"/>
    <property type="molecule type" value="Genomic_DNA"/>
</dbReference>